<feature type="compositionally biased region" description="Low complexity" evidence="6">
    <location>
        <begin position="99"/>
        <end position="120"/>
    </location>
</feature>
<feature type="compositionally biased region" description="Polar residues" evidence="6">
    <location>
        <begin position="1"/>
        <end position="23"/>
    </location>
</feature>
<comment type="similarity">
    <text evidence="1">Belongs to the thioredoxin family. DsbA subfamily.</text>
</comment>
<feature type="transmembrane region" description="Helical" evidence="7">
    <location>
        <begin position="69"/>
        <end position="92"/>
    </location>
</feature>
<reference evidence="9 10" key="1">
    <citation type="submission" date="2016-04" db="EMBL/GenBank/DDBJ databases">
        <title>Peptidophaga gingivicola gen. nov., sp. nov., isolated from human subgingival plaque.</title>
        <authorList>
            <person name="Beall C.J."/>
            <person name="Mokrzan E.M."/>
            <person name="Griffen A.L."/>
            <person name="Leys E.J."/>
        </authorList>
    </citation>
    <scope>NUCLEOTIDE SEQUENCE [LARGE SCALE GENOMIC DNA]</scope>
    <source>
        <strain evidence="9 10">BA112</strain>
    </source>
</reference>
<keyword evidence="5" id="KW-0676">Redox-active center</keyword>
<evidence type="ECO:0000256" key="3">
    <source>
        <dbReference type="ARBA" id="ARBA00023002"/>
    </source>
</evidence>
<organism evidence="9 10">
    <name type="scientific">Peptidiphaga gingivicola</name>
    <dbReference type="NCBI Taxonomy" id="2741497"/>
    <lineage>
        <taxon>Bacteria</taxon>
        <taxon>Bacillati</taxon>
        <taxon>Actinomycetota</taxon>
        <taxon>Actinomycetes</taxon>
        <taxon>Actinomycetales</taxon>
        <taxon>Actinomycetaceae</taxon>
        <taxon>Peptidiphaga</taxon>
    </lineage>
</organism>
<dbReference type="InterPro" id="IPR036249">
    <property type="entry name" value="Thioredoxin-like_sf"/>
</dbReference>
<dbReference type="RefSeq" id="WP_064230923.1">
    <property type="nucleotide sequence ID" value="NZ_LVZK01000001.1"/>
</dbReference>
<evidence type="ECO:0000256" key="4">
    <source>
        <dbReference type="ARBA" id="ARBA00023157"/>
    </source>
</evidence>
<dbReference type="AlphaFoldDB" id="A0A179B2U6"/>
<accession>A0A179B2U6</accession>
<dbReference type="OrthoDB" id="117402at2"/>
<keyword evidence="2" id="KW-0732">Signal</keyword>
<keyword evidence="10" id="KW-1185">Reference proteome</keyword>
<evidence type="ECO:0000259" key="8">
    <source>
        <dbReference type="Pfam" id="PF13462"/>
    </source>
</evidence>
<keyword evidence="7" id="KW-1133">Transmembrane helix</keyword>
<dbReference type="PANTHER" id="PTHR13887:SF14">
    <property type="entry name" value="DISULFIDE BOND FORMATION PROTEIN D"/>
    <property type="match status" value="1"/>
</dbReference>
<gene>
    <name evidence="9" type="ORF">A4H34_02225</name>
</gene>
<keyword evidence="3" id="KW-0560">Oxidoreductase</keyword>
<dbReference type="EMBL" id="LVZK01000001">
    <property type="protein sequence ID" value="OAP86016.1"/>
    <property type="molecule type" value="Genomic_DNA"/>
</dbReference>
<evidence type="ECO:0000256" key="5">
    <source>
        <dbReference type="ARBA" id="ARBA00023284"/>
    </source>
</evidence>
<dbReference type="STRING" id="1823756.A4H34_02225"/>
<keyword evidence="7" id="KW-0812">Transmembrane</keyword>
<dbReference type="PANTHER" id="PTHR13887">
    <property type="entry name" value="GLUTATHIONE S-TRANSFERASE KAPPA"/>
    <property type="match status" value="1"/>
</dbReference>
<dbReference type="Gene3D" id="3.40.30.10">
    <property type="entry name" value="Glutaredoxin"/>
    <property type="match status" value="1"/>
</dbReference>
<dbReference type="SUPFAM" id="SSF52833">
    <property type="entry name" value="Thioredoxin-like"/>
    <property type="match status" value="1"/>
</dbReference>
<feature type="region of interest" description="Disordered" evidence="6">
    <location>
        <begin position="1"/>
        <end position="49"/>
    </location>
</feature>
<evidence type="ECO:0000313" key="9">
    <source>
        <dbReference type="EMBL" id="OAP86016.1"/>
    </source>
</evidence>
<keyword evidence="7" id="KW-0472">Membrane</keyword>
<evidence type="ECO:0000313" key="10">
    <source>
        <dbReference type="Proteomes" id="UP000078368"/>
    </source>
</evidence>
<name>A0A179B2U6_9ACTO</name>
<dbReference type="Pfam" id="PF13462">
    <property type="entry name" value="Thioredoxin_4"/>
    <property type="match status" value="1"/>
</dbReference>
<comment type="caution">
    <text evidence="9">The sequence shown here is derived from an EMBL/GenBank/DDBJ whole genome shotgun (WGS) entry which is preliminary data.</text>
</comment>
<sequence length="332" mass="34976">MDRSDTPQNNAADDSRPSGSSSPLNPPDPSGFRSTGGFGSPPSREIPGVDLNALNSANSLSAVKTSKGVPGWAVVVTALLAAVALVASFVVLKGKSDATADTDSSQASAKASSSHSLPDSFQQKERAAAKAKGLTTDDYIPSVSEESRKLISKIPTYANTGRTLGPADAKVKIHLFTDFSCPMCAKFHAQSMERLEELAKSGKVQLVWHNFVIFEQYGSDKPARAALAAAKQGKLFEFADAAYKDLASPQDHARYTDASVRTVAEKVGLDMAKFKADYASPEVAQEASAEQQLAQGLGLSGTPAIMVGDAYLPGVAPTQVIENTIELQAREQ</sequence>
<evidence type="ECO:0000256" key="7">
    <source>
        <dbReference type="SAM" id="Phobius"/>
    </source>
</evidence>
<proteinExistence type="inferred from homology"/>
<dbReference type="Proteomes" id="UP000078368">
    <property type="component" value="Unassembled WGS sequence"/>
</dbReference>
<evidence type="ECO:0000256" key="6">
    <source>
        <dbReference type="SAM" id="MobiDB-lite"/>
    </source>
</evidence>
<feature type="domain" description="Thioredoxin-like fold" evidence="8">
    <location>
        <begin position="159"/>
        <end position="310"/>
    </location>
</feature>
<evidence type="ECO:0000256" key="2">
    <source>
        <dbReference type="ARBA" id="ARBA00022729"/>
    </source>
</evidence>
<keyword evidence="4" id="KW-1015">Disulfide bond</keyword>
<dbReference type="GO" id="GO:0016491">
    <property type="term" value="F:oxidoreductase activity"/>
    <property type="evidence" value="ECO:0007669"/>
    <property type="project" value="UniProtKB-KW"/>
</dbReference>
<dbReference type="InterPro" id="IPR012336">
    <property type="entry name" value="Thioredoxin-like_fold"/>
</dbReference>
<evidence type="ECO:0000256" key="1">
    <source>
        <dbReference type="ARBA" id="ARBA00005791"/>
    </source>
</evidence>
<feature type="region of interest" description="Disordered" evidence="6">
    <location>
        <begin position="99"/>
        <end position="128"/>
    </location>
</feature>
<protein>
    <recommendedName>
        <fullName evidence="8">Thioredoxin-like fold domain-containing protein</fullName>
    </recommendedName>
</protein>